<keyword evidence="3" id="KW-1185">Reference proteome</keyword>
<dbReference type="GO" id="GO:0034333">
    <property type="term" value="P:adherens junction assembly"/>
    <property type="evidence" value="ECO:0007669"/>
    <property type="project" value="TreeGrafter"/>
</dbReference>
<dbReference type="Pfam" id="PF25767">
    <property type="entry name" value="ARM_TBCD_2nd"/>
    <property type="match status" value="1"/>
</dbReference>
<dbReference type="AlphaFoldDB" id="A0A448XQX6"/>
<dbReference type="GO" id="GO:0016328">
    <property type="term" value="C:lateral plasma membrane"/>
    <property type="evidence" value="ECO:0007669"/>
    <property type="project" value="TreeGrafter"/>
</dbReference>
<name>A0A448XQX6_9PLAT</name>
<protein>
    <recommendedName>
        <fullName evidence="1">Tubulin-folding cofactor D ARM repeats domain-containing protein</fullName>
    </recommendedName>
</protein>
<dbReference type="GO" id="GO:0005096">
    <property type="term" value="F:GTPase activator activity"/>
    <property type="evidence" value="ECO:0007669"/>
    <property type="project" value="InterPro"/>
</dbReference>
<proteinExistence type="predicted"/>
<dbReference type="GO" id="GO:0007021">
    <property type="term" value="P:tubulin complex assembly"/>
    <property type="evidence" value="ECO:0007669"/>
    <property type="project" value="InterPro"/>
</dbReference>
<sequence length="75" mass="8403">MFYDEKSGEHNYGTNVRDSACYVAWAFARAFHRSDLAPYVSSVSSSLLLVALFDREVNVRRAAAAAFQENVGRQI</sequence>
<accession>A0A448XQX6</accession>
<evidence type="ECO:0000313" key="2">
    <source>
        <dbReference type="EMBL" id="VEL42707.1"/>
    </source>
</evidence>
<comment type="caution">
    <text evidence="2">The sequence shown here is derived from an EMBL/GenBank/DDBJ whole genome shotgun (WGS) entry which is preliminary data.</text>
</comment>
<evidence type="ECO:0000259" key="1">
    <source>
        <dbReference type="Pfam" id="PF25767"/>
    </source>
</evidence>
<dbReference type="EMBL" id="CAAALY010276001">
    <property type="protein sequence ID" value="VEL42707.1"/>
    <property type="molecule type" value="Genomic_DNA"/>
</dbReference>
<dbReference type="InterPro" id="IPR033162">
    <property type="entry name" value="TBCD"/>
</dbReference>
<organism evidence="2 3">
    <name type="scientific">Protopolystoma xenopodis</name>
    <dbReference type="NCBI Taxonomy" id="117903"/>
    <lineage>
        <taxon>Eukaryota</taxon>
        <taxon>Metazoa</taxon>
        <taxon>Spiralia</taxon>
        <taxon>Lophotrochozoa</taxon>
        <taxon>Platyhelminthes</taxon>
        <taxon>Monogenea</taxon>
        <taxon>Polyopisthocotylea</taxon>
        <taxon>Polystomatidea</taxon>
        <taxon>Polystomatidae</taxon>
        <taxon>Protopolystoma</taxon>
    </lineage>
</organism>
<dbReference type="GO" id="GO:0070830">
    <property type="term" value="P:bicellular tight junction assembly"/>
    <property type="evidence" value="ECO:0007669"/>
    <property type="project" value="TreeGrafter"/>
</dbReference>
<dbReference type="PANTHER" id="PTHR12658:SF0">
    <property type="entry name" value="TUBULIN-SPECIFIC CHAPERONE D"/>
    <property type="match status" value="1"/>
</dbReference>
<gene>
    <name evidence="2" type="ORF">PXEA_LOCUS36147</name>
</gene>
<feature type="domain" description="Tubulin-folding cofactor D ARM repeats" evidence="1">
    <location>
        <begin position="1"/>
        <end position="74"/>
    </location>
</feature>
<dbReference type="Proteomes" id="UP000784294">
    <property type="component" value="Unassembled WGS sequence"/>
</dbReference>
<dbReference type="GO" id="GO:0048487">
    <property type="term" value="F:beta-tubulin binding"/>
    <property type="evidence" value="ECO:0007669"/>
    <property type="project" value="InterPro"/>
</dbReference>
<evidence type="ECO:0000313" key="3">
    <source>
        <dbReference type="Proteomes" id="UP000784294"/>
    </source>
</evidence>
<dbReference type="InterPro" id="IPR058033">
    <property type="entry name" value="ARM_TBCD_2nd"/>
</dbReference>
<dbReference type="PANTHER" id="PTHR12658">
    <property type="entry name" value="BETA-TUBULIN COFACTOR D"/>
    <property type="match status" value="1"/>
</dbReference>
<dbReference type="GO" id="GO:0000226">
    <property type="term" value="P:microtubule cytoskeleton organization"/>
    <property type="evidence" value="ECO:0007669"/>
    <property type="project" value="TreeGrafter"/>
</dbReference>
<dbReference type="OrthoDB" id="10253476at2759"/>
<dbReference type="GO" id="GO:0007023">
    <property type="term" value="P:post-chaperonin tubulin folding pathway"/>
    <property type="evidence" value="ECO:0007669"/>
    <property type="project" value="InterPro"/>
</dbReference>
<reference evidence="2" key="1">
    <citation type="submission" date="2018-11" db="EMBL/GenBank/DDBJ databases">
        <authorList>
            <consortium name="Pathogen Informatics"/>
        </authorList>
    </citation>
    <scope>NUCLEOTIDE SEQUENCE</scope>
</reference>